<name>A0AAQ3N5F2_VIGMU</name>
<organism evidence="3 4">
    <name type="scientific">Vigna mungo</name>
    <name type="common">Black gram</name>
    <name type="synonym">Phaseolus mungo</name>
    <dbReference type="NCBI Taxonomy" id="3915"/>
    <lineage>
        <taxon>Eukaryota</taxon>
        <taxon>Viridiplantae</taxon>
        <taxon>Streptophyta</taxon>
        <taxon>Embryophyta</taxon>
        <taxon>Tracheophyta</taxon>
        <taxon>Spermatophyta</taxon>
        <taxon>Magnoliopsida</taxon>
        <taxon>eudicotyledons</taxon>
        <taxon>Gunneridae</taxon>
        <taxon>Pentapetalae</taxon>
        <taxon>rosids</taxon>
        <taxon>fabids</taxon>
        <taxon>Fabales</taxon>
        <taxon>Fabaceae</taxon>
        <taxon>Papilionoideae</taxon>
        <taxon>50 kb inversion clade</taxon>
        <taxon>NPAAA clade</taxon>
        <taxon>indigoferoid/millettioid clade</taxon>
        <taxon>Phaseoleae</taxon>
        <taxon>Vigna</taxon>
    </lineage>
</organism>
<feature type="region of interest" description="Disordered" evidence="1">
    <location>
        <begin position="42"/>
        <end position="80"/>
    </location>
</feature>
<evidence type="ECO:0000313" key="4">
    <source>
        <dbReference type="Proteomes" id="UP001374535"/>
    </source>
</evidence>
<proteinExistence type="predicted"/>
<keyword evidence="4" id="KW-1185">Reference proteome</keyword>
<sequence length="287" mass="31812">MVDNWGTLGVGHVVFEPEIIHLLENLSHNIGELEVEKVMPEGKQQGEDECENEGGGQCEQQGHGECEKEGNEERCEDGVPVQEERCEGDGVVEGQIETQFDVGDCEGNIATVRSWSSSGDDANVDGNLHVNDDFMEDLVDCDIQEDLGDGNCFGDVEVDVEYDGESSTDMSDSDVDDGINTDDNRESEELVSGAESGVEDDEESYGKFVTFTMPKSMVDYKWDLGTYFAQKQDLLDAIKTYAIENGRNIRYVKNDKKRIRAKCMGAKGKCPVMAYCGYMDAIFKHDN</sequence>
<accession>A0AAQ3N5F2</accession>
<dbReference type="EMBL" id="CP144694">
    <property type="protein sequence ID" value="WVZ02638.1"/>
    <property type="molecule type" value="Genomic_DNA"/>
</dbReference>
<dbReference type="AlphaFoldDB" id="A0AAQ3N5F2"/>
<evidence type="ECO:0000313" key="3">
    <source>
        <dbReference type="EMBL" id="WVZ02638.1"/>
    </source>
</evidence>
<feature type="compositionally biased region" description="Basic and acidic residues" evidence="1">
    <location>
        <begin position="62"/>
        <end position="80"/>
    </location>
</feature>
<dbReference type="InterPro" id="IPR004332">
    <property type="entry name" value="Transposase_MuDR"/>
</dbReference>
<feature type="compositionally biased region" description="Acidic residues" evidence="1">
    <location>
        <begin position="163"/>
        <end position="180"/>
    </location>
</feature>
<dbReference type="Proteomes" id="UP001374535">
    <property type="component" value="Chromosome 7"/>
</dbReference>
<protein>
    <recommendedName>
        <fullName evidence="2">Transposase MuDR plant domain-containing protein</fullName>
    </recommendedName>
</protein>
<feature type="region of interest" description="Disordered" evidence="1">
    <location>
        <begin position="163"/>
        <end position="197"/>
    </location>
</feature>
<evidence type="ECO:0000259" key="2">
    <source>
        <dbReference type="Pfam" id="PF03108"/>
    </source>
</evidence>
<reference evidence="3 4" key="1">
    <citation type="journal article" date="2023" name="Life. Sci Alliance">
        <title>Evolutionary insights into 3D genome organization and epigenetic landscape of Vigna mungo.</title>
        <authorList>
            <person name="Junaid A."/>
            <person name="Singh B."/>
            <person name="Bhatia S."/>
        </authorList>
    </citation>
    <scope>NUCLEOTIDE SEQUENCE [LARGE SCALE GENOMIC DNA]</scope>
    <source>
        <strain evidence="3">Urdbean</strain>
    </source>
</reference>
<gene>
    <name evidence="3" type="ORF">V8G54_023444</name>
</gene>
<feature type="domain" description="Transposase MuDR plant" evidence="2">
    <location>
        <begin position="220"/>
        <end position="271"/>
    </location>
</feature>
<dbReference type="Pfam" id="PF03108">
    <property type="entry name" value="DBD_Tnp_Mut"/>
    <property type="match status" value="1"/>
</dbReference>
<evidence type="ECO:0000256" key="1">
    <source>
        <dbReference type="SAM" id="MobiDB-lite"/>
    </source>
</evidence>